<comment type="caution">
    <text evidence="4">The sequence shown here is derived from an EMBL/GenBank/DDBJ whole genome shotgun (WGS) entry which is preliminary data.</text>
</comment>
<dbReference type="InterPro" id="IPR050493">
    <property type="entry name" value="FAD-dep_Monooxygenase_BioMet"/>
</dbReference>
<dbReference type="STRING" id="1334629.MFUL124B02_10755"/>
<evidence type="ECO:0000313" key="6">
    <source>
        <dbReference type="Proteomes" id="UP000183760"/>
    </source>
</evidence>
<protein>
    <submittedName>
        <fullName evidence="4">2-heptyl-3-hydroxy-4(1H)-quinolone synthase</fullName>
    </submittedName>
    <submittedName>
        <fullName evidence="5">2-polyprenyl-6-methoxyphenol hydroxylase</fullName>
    </submittedName>
</protein>
<reference evidence="4 7" key="2">
    <citation type="submission" date="2019-07" db="EMBL/GenBank/DDBJ databases">
        <title>Whole genome shotgun sequence of Myxococcus fulvus NBRC 100333.</title>
        <authorList>
            <person name="Hosoyama A."/>
            <person name="Uohara A."/>
            <person name="Ohji S."/>
            <person name="Ichikawa N."/>
        </authorList>
    </citation>
    <scope>NUCLEOTIDE SEQUENCE [LARGE SCALE GENOMIC DNA]</scope>
    <source>
        <strain evidence="4 7">NBRC 100333</strain>
    </source>
</reference>
<dbReference type="RefSeq" id="WP_170300531.1">
    <property type="nucleotide sequence ID" value="NZ_BJXR01000050.1"/>
</dbReference>
<dbReference type="PANTHER" id="PTHR13789">
    <property type="entry name" value="MONOOXYGENASE"/>
    <property type="match status" value="1"/>
</dbReference>
<dbReference type="EMBL" id="BJXR01000050">
    <property type="protein sequence ID" value="GEN11907.1"/>
    <property type="molecule type" value="Genomic_DNA"/>
</dbReference>
<dbReference type="PANTHER" id="PTHR13789:SF309">
    <property type="entry name" value="PUTATIVE (AFU_ORTHOLOGUE AFUA_6G14510)-RELATED"/>
    <property type="match status" value="1"/>
</dbReference>
<dbReference type="SUPFAM" id="SSF51905">
    <property type="entry name" value="FAD/NAD(P)-binding domain"/>
    <property type="match status" value="1"/>
</dbReference>
<reference evidence="5 6" key="1">
    <citation type="submission" date="2016-10" db="EMBL/GenBank/DDBJ databases">
        <authorList>
            <person name="Varghese N."/>
            <person name="Submissions S."/>
        </authorList>
    </citation>
    <scope>NUCLEOTIDE SEQUENCE [LARGE SCALE GENOMIC DNA]</scope>
    <source>
        <strain evidence="5 6">DSM 16525</strain>
    </source>
</reference>
<keyword evidence="1" id="KW-0560">Oxidoreductase</keyword>
<dbReference type="GO" id="GO:0004497">
    <property type="term" value="F:monooxygenase activity"/>
    <property type="evidence" value="ECO:0007669"/>
    <property type="project" value="UniProtKB-KW"/>
</dbReference>
<dbReference type="Proteomes" id="UP000321514">
    <property type="component" value="Unassembled WGS sequence"/>
</dbReference>
<dbReference type="GO" id="GO:0071949">
    <property type="term" value="F:FAD binding"/>
    <property type="evidence" value="ECO:0007669"/>
    <property type="project" value="InterPro"/>
</dbReference>
<evidence type="ECO:0000313" key="5">
    <source>
        <dbReference type="EMBL" id="SEU38791.1"/>
    </source>
</evidence>
<evidence type="ECO:0000313" key="7">
    <source>
        <dbReference type="Proteomes" id="UP000321514"/>
    </source>
</evidence>
<dbReference type="Gene3D" id="3.50.50.60">
    <property type="entry name" value="FAD/NAD(P)-binding domain"/>
    <property type="match status" value="1"/>
</dbReference>
<dbReference type="PRINTS" id="PR00420">
    <property type="entry name" value="RNGMNOXGNASE"/>
</dbReference>
<evidence type="ECO:0000256" key="1">
    <source>
        <dbReference type="ARBA" id="ARBA00023002"/>
    </source>
</evidence>
<dbReference type="InterPro" id="IPR002938">
    <property type="entry name" value="FAD-bd"/>
</dbReference>
<dbReference type="Pfam" id="PF01494">
    <property type="entry name" value="FAD_binding_3"/>
    <property type="match status" value="1"/>
</dbReference>
<keyword evidence="2" id="KW-0503">Monooxygenase</keyword>
<proteinExistence type="predicted"/>
<sequence>MKVLVVGGGIGGLALGAALARRGVVAELVERRPSYGDEGAGIVLGPNVMAVMKGLALHEEVLAAGHPVGLARITDASGRVLQQTPYSVPGLSLPATTLHRNKLLQVLRSVSPAPRLGVAVVGLRSGVDGVDVELSDGTAGRYDIVVGADGIRSIVREYVCGAEVHPRYSGYTCWRGVVEGHFEDAVVEMWGAGRRVGMVPLGERKSYVFLTLNTPRRAPAPWKDLSGLQALYAGFADPARSALAAFGGLDGLLHNDIEDCSAPRWWKPRVVLLGDAAHAVTPNLGQGAGLAIEDAAALAQLLVTMGPTDEALARYEQLRRPRAERIRDRSWMIGRVAQWENGLARSVRDTLMRWTPEAVARSEREKVVRDMPGVPVG</sequence>
<evidence type="ECO:0000313" key="4">
    <source>
        <dbReference type="EMBL" id="GEN11907.1"/>
    </source>
</evidence>
<evidence type="ECO:0000256" key="2">
    <source>
        <dbReference type="ARBA" id="ARBA00023033"/>
    </source>
</evidence>
<accession>A0A511TCN1</accession>
<name>A0A511TCN1_MYXFU</name>
<keyword evidence="6" id="KW-1185">Reference proteome</keyword>
<organism evidence="4 7">
    <name type="scientific">Myxococcus fulvus</name>
    <dbReference type="NCBI Taxonomy" id="33"/>
    <lineage>
        <taxon>Bacteria</taxon>
        <taxon>Pseudomonadati</taxon>
        <taxon>Myxococcota</taxon>
        <taxon>Myxococcia</taxon>
        <taxon>Myxococcales</taxon>
        <taxon>Cystobacterineae</taxon>
        <taxon>Myxococcaceae</taxon>
        <taxon>Myxococcus</taxon>
    </lineage>
</organism>
<feature type="domain" description="FAD-binding" evidence="3">
    <location>
        <begin position="2"/>
        <end position="330"/>
    </location>
</feature>
<dbReference type="EMBL" id="FOIB01000013">
    <property type="protein sequence ID" value="SEU38791.1"/>
    <property type="molecule type" value="Genomic_DNA"/>
</dbReference>
<dbReference type="Proteomes" id="UP000183760">
    <property type="component" value="Unassembled WGS sequence"/>
</dbReference>
<dbReference type="AlphaFoldDB" id="A0A511TCN1"/>
<dbReference type="InterPro" id="IPR036188">
    <property type="entry name" value="FAD/NAD-bd_sf"/>
</dbReference>
<evidence type="ECO:0000259" key="3">
    <source>
        <dbReference type="Pfam" id="PF01494"/>
    </source>
</evidence>
<gene>
    <name evidence="4" type="primary">pqsH</name>
    <name evidence="4" type="ORF">MFU01_69440</name>
    <name evidence="5" type="ORF">SAMN05443572_113197</name>
</gene>